<organism evidence="3 4">
    <name type="scientific">Paracoccus caeni</name>
    <dbReference type="NCBI Taxonomy" id="657651"/>
    <lineage>
        <taxon>Bacteria</taxon>
        <taxon>Pseudomonadati</taxon>
        <taxon>Pseudomonadota</taxon>
        <taxon>Alphaproteobacteria</taxon>
        <taxon>Rhodobacterales</taxon>
        <taxon>Paracoccaceae</taxon>
        <taxon>Paracoccus</taxon>
    </lineage>
</organism>
<sequence length="705" mass="74175">MRSLQDRLGGIGKNLGAAIATAAATATVALAGLSAAAINAAGEIHNLSRMANATPEEFQGWAAGARTVGIEQEKLSDILKDMNDRVGDFISTGGGPMKDFFEVVAPKVGVTADQFRKLSGPKALQLYVDTLEKANLNQQDMTFYMEAIASDSTLLLPLLQNGGKAMGEYAARAEELGAVMSNRTVRSLAAMKLSLGEVGMVMRGVRNSLGAAFAPILEALARAFVSLMTKGSGLRLVFEGLASAIGGVARFLSSVITIVSSAVAGLWNLAKAGLEAANRFTGVGDALKRLIEFSPVVWIYRAVTGFADLIRAAGGFGEAMKMLGELSALVWKGIADSAEAIPPALSAVWLKIKGEFFGLMADIQHGWSDMLASFQSGLRSMNLNGDFLDPAITSSMRSGTDSLIASTAALTASSEAAQHARDVVNDAFAPAAEKWRQMTDLIADSAAEAEAAVAGSGSGTGLAGAVDKAGGSAKSAKERLTDLQKVMKDLRDEAAKLKATMWMSAEDIAVWENLNKAGVSADTEDGRAIEALTRLNEGMKRLKASSDEWKSSLSDGLRELTKRGSSFRDVLASLATKLGDMLWSKGFEQIWNSGGLGGLMGGFLSKIGLGANANGTKSWEGGWTRLNERGEEIVNLPRGTQIIPHQLSKRMAAASGNVRQTTVPMVIDLRGTTGEQALDAKIAAAGRAILAKVPDVIDNRNKREL</sequence>
<keyword evidence="2" id="KW-0732">Signal</keyword>
<evidence type="ECO:0000256" key="2">
    <source>
        <dbReference type="SAM" id="SignalP"/>
    </source>
</evidence>
<keyword evidence="1" id="KW-0175">Coiled coil</keyword>
<feature type="chain" id="PRO_5036728685" description="Phage tail tape measure protein" evidence="2">
    <location>
        <begin position="32"/>
        <end position="705"/>
    </location>
</feature>
<dbReference type="Proteomes" id="UP000640485">
    <property type="component" value="Unassembled WGS sequence"/>
</dbReference>
<name>A0A934VZZ3_9RHOB</name>
<evidence type="ECO:0008006" key="5">
    <source>
        <dbReference type="Google" id="ProtNLM"/>
    </source>
</evidence>
<dbReference type="AlphaFoldDB" id="A0A934VZZ3"/>
<reference evidence="3" key="1">
    <citation type="submission" date="2021-01" db="EMBL/GenBank/DDBJ databases">
        <title>Paracoccus amoyensis sp. nov., isolated from the surface seawater along the coast of Xiamen Island, China.</title>
        <authorList>
            <person name="Lyu L."/>
        </authorList>
    </citation>
    <scope>NUCLEOTIDE SEQUENCE</scope>
    <source>
        <strain evidence="3">MJ17</strain>
    </source>
</reference>
<feature type="signal peptide" evidence="2">
    <location>
        <begin position="1"/>
        <end position="31"/>
    </location>
</feature>
<keyword evidence="4" id="KW-1185">Reference proteome</keyword>
<accession>A0A934VZZ3</accession>
<feature type="coiled-coil region" evidence="1">
    <location>
        <begin position="473"/>
        <end position="500"/>
    </location>
</feature>
<dbReference type="RefSeq" id="WP_200685149.1">
    <property type="nucleotide sequence ID" value="NZ_JAEPRQ010000002.1"/>
</dbReference>
<evidence type="ECO:0000256" key="1">
    <source>
        <dbReference type="SAM" id="Coils"/>
    </source>
</evidence>
<evidence type="ECO:0000313" key="3">
    <source>
        <dbReference type="EMBL" id="MBK4215808.1"/>
    </source>
</evidence>
<gene>
    <name evidence="3" type="ORF">JJJ17_07720</name>
</gene>
<dbReference type="EMBL" id="JAEPRQ010000002">
    <property type="protein sequence ID" value="MBK4215808.1"/>
    <property type="molecule type" value="Genomic_DNA"/>
</dbReference>
<comment type="caution">
    <text evidence="3">The sequence shown here is derived from an EMBL/GenBank/DDBJ whole genome shotgun (WGS) entry which is preliminary data.</text>
</comment>
<protein>
    <recommendedName>
        <fullName evidence="5">Phage tail tape measure protein</fullName>
    </recommendedName>
</protein>
<evidence type="ECO:0000313" key="4">
    <source>
        <dbReference type="Proteomes" id="UP000640485"/>
    </source>
</evidence>
<proteinExistence type="predicted"/>